<name>A0A3G6JG91_LACDL</name>
<keyword evidence="2" id="KW-1133">Transmembrane helix</keyword>
<keyword evidence="2" id="KW-0472">Membrane</keyword>
<reference evidence="3" key="1">
    <citation type="submission" date="2018-07" db="EMBL/GenBank/DDBJ databases">
        <authorList>
            <person name="Somerville V."/>
        </authorList>
    </citation>
    <scope>NUCLEOTIDE SEQUENCE</scope>
    <source>
        <strain evidence="3">NWC_2_2</strain>
    </source>
</reference>
<feature type="transmembrane region" description="Helical" evidence="2">
    <location>
        <begin position="12"/>
        <end position="32"/>
    </location>
</feature>
<dbReference type="RefSeq" id="WP_138490698.1">
    <property type="nucleotide sequence ID" value="NZ_CP046131.1"/>
</dbReference>
<dbReference type="InterPro" id="IPR042274">
    <property type="entry name" value="YycH/YycI_2"/>
</dbReference>
<keyword evidence="2" id="KW-0812">Transmembrane</keyword>
<dbReference type="CDD" id="cd15787">
    <property type="entry name" value="YycH_N"/>
    <property type="match status" value="1"/>
</dbReference>
<organism evidence="3">
    <name type="scientific">Lactobacillus delbrueckii subsp. lactis</name>
    <dbReference type="NCBI Taxonomy" id="29397"/>
    <lineage>
        <taxon>Bacteria</taxon>
        <taxon>Bacillati</taxon>
        <taxon>Bacillota</taxon>
        <taxon>Bacilli</taxon>
        <taxon>Lactobacillales</taxon>
        <taxon>Lactobacillaceae</taxon>
        <taxon>Lactobacillus</taxon>
    </lineage>
</organism>
<protein>
    <submittedName>
        <fullName evidence="3">Uncharacterized protein</fullName>
    </submittedName>
</protein>
<dbReference type="EMBL" id="CP031023">
    <property type="protein sequence ID" value="AZA16923.1"/>
    <property type="molecule type" value="Genomic_DNA"/>
</dbReference>
<evidence type="ECO:0000256" key="1">
    <source>
        <dbReference type="SAM" id="MobiDB-lite"/>
    </source>
</evidence>
<feature type="compositionally biased region" description="Low complexity" evidence="1">
    <location>
        <begin position="443"/>
        <end position="524"/>
    </location>
</feature>
<accession>A0A3G6JG91</accession>
<proteinExistence type="predicted"/>
<feature type="region of interest" description="Disordered" evidence="1">
    <location>
        <begin position="441"/>
        <end position="524"/>
    </location>
</feature>
<gene>
    <name evidence="3" type="ORF">DQL93_10980</name>
</gene>
<sequence length="524" mass="58456">MKFKFKFKFNDFLLHLATLTVILISIGLWVTVMTSDQRFSRISNESSSQSSASLSTHYRNVQSFYAPGQTYVFQNGVRYQVHDAKRNLPLKFVQYLENVKLGTIEKMSTTASDYERLLADQNYIMFAYPDQINFTVLLGKKQANSSLQFNRVFVPVKSKTRYLYFGNDKGSRVYRVKIKSGSFRQLAKYVKSAQDRQEVSFLHLKKLYVPFYAKEIKAKEYSYLISYQSSSYYASRLLGSSYRKSVAKNGRTVYTAGYSKRLQIPKEGKSNDHQYLYQNYLTSQERTVTQEMLESAAYVKQLGLAEQDLRFFESSGKTVSYINYIEGYPIFANDALAQTQVTMGTESVSVAFSSMNLQIPIPYDGRVKTLPKTATLLKELNSIGIKESEIEKITIGYHIQADKKRSDLITLVPTYFIKVGGSWNSLAGWKKIKAENTDLLMEGSSSSSSSYSSSSYSSNESSSEANSSASSSVSQAGSQAPASSQEAYSSSRSQPAAESSSSSSISSSSSAVSASSASSKEGEK</sequence>
<evidence type="ECO:0000313" key="3">
    <source>
        <dbReference type="EMBL" id="AZA16923.1"/>
    </source>
</evidence>
<dbReference type="AlphaFoldDB" id="A0A3G6JG91"/>
<dbReference type="Gene3D" id="3.30.310.160">
    <property type="entry name" value="YycH protein, domain 2"/>
    <property type="match status" value="1"/>
</dbReference>
<evidence type="ECO:0000256" key="2">
    <source>
        <dbReference type="SAM" id="Phobius"/>
    </source>
</evidence>